<organism evidence="9 10">
    <name type="scientific">Amycolatopsis saalfeldensis</name>
    <dbReference type="NCBI Taxonomy" id="394193"/>
    <lineage>
        <taxon>Bacteria</taxon>
        <taxon>Bacillati</taxon>
        <taxon>Actinomycetota</taxon>
        <taxon>Actinomycetes</taxon>
        <taxon>Pseudonocardiales</taxon>
        <taxon>Pseudonocardiaceae</taxon>
        <taxon>Amycolatopsis</taxon>
    </lineage>
</organism>
<evidence type="ECO:0000256" key="5">
    <source>
        <dbReference type="ARBA" id="ARBA00023004"/>
    </source>
</evidence>
<dbReference type="Gene3D" id="3.30.70.20">
    <property type="match status" value="1"/>
</dbReference>
<accession>A0A1H8Y962</accession>
<gene>
    <name evidence="9" type="ORF">SAMN04489732_112111</name>
</gene>
<evidence type="ECO:0000256" key="6">
    <source>
        <dbReference type="ARBA" id="ARBA00023014"/>
    </source>
</evidence>
<dbReference type="Proteomes" id="UP000198582">
    <property type="component" value="Unassembled WGS sequence"/>
</dbReference>
<dbReference type="PANTHER" id="PTHR36923">
    <property type="entry name" value="FERREDOXIN"/>
    <property type="match status" value="1"/>
</dbReference>
<dbReference type="InterPro" id="IPR001080">
    <property type="entry name" value="3Fe4S_ferredoxin"/>
</dbReference>
<comment type="cofactor">
    <cofactor evidence="1">
        <name>[3Fe-4S] cluster</name>
        <dbReference type="ChEBI" id="CHEBI:21137"/>
    </cofactor>
</comment>
<dbReference type="AlphaFoldDB" id="A0A1H8Y962"/>
<keyword evidence="2 8" id="KW-0813">Transport</keyword>
<dbReference type="SUPFAM" id="SSF54862">
    <property type="entry name" value="4Fe-4S ferredoxins"/>
    <property type="match status" value="1"/>
</dbReference>
<keyword evidence="10" id="KW-1185">Reference proteome</keyword>
<proteinExistence type="predicted"/>
<sequence length="70" mass="7537">MAGTVIRIVIDADRCQGHARCAVRAPELFDVDDDQGKSFALTENVPPELSDAAADAVETCPERAISLHEE</sequence>
<dbReference type="STRING" id="394193.SAMN04489732_112111"/>
<dbReference type="GO" id="GO:0051538">
    <property type="term" value="F:3 iron, 4 sulfur cluster binding"/>
    <property type="evidence" value="ECO:0007669"/>
    <property type="project" value="UniProtKB-KW"/>
</dbReference>
<comment type="function">
    <text evidence="8">Ferredoxins are iron-sulfur proteins that transfer electrons in a wide variety of metabolic reactions.</text>
</comment>
<keyword evidence="6 8" id="KW-0411">Iron-sulfur</keyword>
<name>A0A1H8Y962_9PSEU</name>
<keyword evidence="3 8" id="KW-0479">Metal-binding</keyword>
<evidence type="ECO:0000256" key="4">
    <source>
        <dbReference type="ARBA" id="ARBA00022982"/>
    </source>
</evidence>
<evidence type="ECO:0000256" key="3">
    <source>
        <dbReference type="ARBA" id="ARBA00022723"/>
    </source>
</evidence>
<dbReference type="PANTHER" id="PTHR36923:SF3">
    <property type="entry name" value="FERREDOXIN"/>
    <property type="match status" value="1"/>
</dbReference>
<dbReference type="GO" id="GO:0005506">
    <property type="term" value="F:iron ion binding"/>
    <property type="evidence" value="ECO:0007669"/>
    <property type="project" value="UniProtKB-UniRule"/>
</dbReference>
<dbReference type="Pfam" id="PF13459">
    <property type="entry name" value="Fer4_15"/>
    <property type="match status" value="1"/>
</dbReference>
<evidence type="ECO:0000313" key="9">
    <source>
        <dbReference type="EMBL" id="SEP48685.1"/>
    </source>
</evidence>
<reference evidence="9 10" key="1">
    <citation type="submission" date="2016-10" db="EMBL/GenBank/DDBJ databases">
        <authorList>
            <person name="de Groot N.N."/>
        </authorList>
    </citation>
    <scope>NUCLEOTIDE SEQUENCE [LARGE SCALE GENOMIC DNA]</scope>
    <source>
        <strain evidence="9 10">DSM 44993</strain>
    </source>
</reference>
<dbReference type="RefSeq" id="WP_218156875.1">
    <property type="nucleotide sequence ID" value="NZ_FOEF01000012.1"/>
</dbReference>
<evidence type="ECO:0000256" key="2">
    <source>
        <dbReference type="ARBA" id="ARBA00022448"/>
    </source>
</evidence>
<dbReference type="InterPro" id="IPR051269">
    <property type="entry name" value="Fe-S_cluster_ET"/>
</dbReference>
<evidence type="ECO:0000256" key="7">
    <source>
        <dbReference type="ARBA" id="ARBA00023291"/>
    </source>
</evidence>
<evidence type="ECO:0000256" key="8">
    <source>
        <dbReference type="RuleBase" id="RU368020"/>
    </source>
</evidence>
<dbReference type="GO" id="GO:0009055">
    <property type="term" value="F:electron transfer activity"/>
    <property type="evidence" value="ECO:0007669"/>
    <property type="project" value="UniProtKB-UniRule"/>
</dbReference>
<protein>
    <recommendedName>
        <fullName evidence="8">Ferredoxin</fullName>
    </recommendedName>
</protein>
<keyword evidence="4 8" id="KW-0249">Electron transport</keyword>
<dbReference type="PRINTS" id="PR00352">
    <property type="entry name" value="3FE4SFRDOXIN"/>
</dbReference>
<evidence type="ECO:0000256" key="1">
    <source>
        <dbReference type="ARBA" id="ARBA00001927"/>
    </source>
</evidence>
<dbReference type="EMBL" id="FOEF01000012">
    <property type="protein sequence ID" value="SEP48685.1"/>
    <property type="molecule type" value="Genomic_DNA"/>
</dbReference>
<evidence type="ECO:0000313" key="10">
    <source>
        <dbReference type="Proteomes" id="UP000198582"/>
    </source>
</evidence>
<keyword evidence="5 8" id="KW-0408">Iron</keyword>
<keyword evidence="7" id="KW-0003">3Fe-4S</keyword>